<keyword evidence="3" id="KW-1185">Reference proteome</keyword>
<protein>
    <submittedName>
        <fullName evidence="2">Uncharacterized protein</fullName>
    </submittedName>
</protein>
<feature type="signal peptide" evidence="1">
    <location>
        <begin position="1"/>
        <end position="19"/>
    </location>
</feature>
<dbReference type="EMBL" id="FN668650">
    <property type="protein sequence ID" value="CBK22776.2"/>
    <property type="molecule type" value="Genomic_DNA"/>
</dbReference>
<evidence type="ECO:0000313" key="2">
    <source>
        <dbReference type="EMBL" id="CBK22776.2"/>
    </source>
</evidence>
<name>D8M353_BLAHO</name>
<sequence>MILVTRFVIYVLCLLLVVAENDMYTYTDKSALLNIKETNVYIFNELSNVCFDGSSLLLFSLPKDDYEKLNQIAASAGVEWKNMDNSVYSSKQSDTSFNHNPLGIFLATSDKEDFQPYRLLNALLYLRRNGIDVSAFTAVYLRTARSLSNYATSIVAHYSDVLSDNLGSNLALKPQQPFCIQQLLLITPKPSVQDLIYQRDAVFLRKLIYKGNAKYPIPRRKMEVLVNFRPEASRWASEQPVRRYFSTIAKNLNPKYVTLGSMSTKEIVEEMKRIDVFVTTYGDDTVFLLFMVPYSVLIEVQPDYFHDSTTSIIAYASDIYPVVVRDVYTEVPKECRMDGELVLSEEEPCRSTLRNRDIDFDIKSMTQSIAQAQYYLYNFKMKELEYWRVC</sequence>
<dbReference type="Proteomes" id="UP000008312">
    <property type="component" value="Unassembled WGS sequence"/>
</dbReference>
<dbReference type="RefSeq" id="XP_012896824.1">
    <property type="nucleotide sequence ID" value="XM_013041370.1"/>
</dbReference>
<dbReference type="InParanoid" id="D8M353"/>
<dbReference type="AlphaFoldDB" id="D8M353"/>
<gene>
    <name evidence="2" type="ORF">GSBLH_T00002850001</name>
</gene>
<feature type="chain" id="PRO_5003117695" evidence="1">
    <location>
        <begin position="20"/>
        <end position="390"/>
    </location>
</feature>
<evidence type="ECO:0000256" key="1">
    <source>
        <dbReference type="SAM" id="SignalP"/>
    </source>
</evidence>
<organism evidence="2">
    <name type="scientific">Blastocystis hominis</name>
    <dbReference type="NCBI Taxonomy" id="12968"/>
    <lineage>
        <taxon>Eukaryota</taxon>
        <taxon>Sar</taxon>
        <taxon>Stramenopiles</taxon>
        <taxon>Bigyra</taxon>
        <taxon>Opalozoa</taxon>
        <taxon>Opalinata</taxon>
        <taxon>Blastocystidae</taxon>
        <taxon>Blastocystis</taxon>
    </lineage>
</organism>
<accession>D8M353</accession>
<evidence type="ECO:0000313" key="3">
    <source>
        <dbReference type="Proteomes" id="UP000008312"/>
    </source>
</evidence>
<keyword evidence="1" id="KW-0732">Signal</keyword>
<reference evidence="2" key="1">
    <citation type="submission" date="2010-02" db="EMBL/GenBank/DDBJ databases">
        <title>Sequencing and annotation of the Blastocystis hominis genome.</title>
        <authorList>
            <person name="Wincker P."/>
        </authorList>
    </citation>
    <scope>NUCLEOTIDE SEQUENCE</scope>
    <source>
        <strain evidence="2">Singapore isolate B</strain>
    </source>
</reference>
<proteinExistence type="predicted"/>
<dbReference type="GeneID" id="24919988"/>
<dbReference type="OrthoDB" id="10445584at2759"/>